<protein>
    <recommendedName>
        <fullName evidence="3">t-SNARE coiled-coil homology domain-containing protein</fullName>
    </recommendedName>
</protein>
<evidence type="ECO:0008006" key="3">
    <source>
        <dbReference type="Google" id="ProtNLM"/>
    </source>
</evidence>
<dbReference type="Proteomes" id="UP001642484">
    <property type="component" value="Unassembled WGS sequence"/>
</dbReference>
<accession>A0ABP0RB88</accession>
<dbReference type="EMBL" id="CAXAMN010025783">
    <property type="protein sequence ID" value="CAK9097845.1"/>
    <property type="molecule type" value="Genomic_DNA"/>
</dbReference>
<reference evidence="1 2" key="1">
    <citation type="submission" date="2024-02" db="EMBL/GenBank/DDBJ databases">
        <authorList>
            <person name="Chen Y."/>
            <person name="Shah S."/>
            <person name="Dougan E. K."/>
            <person name="Thang M."/>
            <person name="Chan C."/>
        </authorList>
    </citation>
    <scope>NUCLEOTIDE SEQUENCE [LARGE SCALE GENOMIC DNA]</scope>
</reference>
<evidence type="ECO:0000313" key="1">
    <source>
        <dbReference type="EMBL" id="CAK9097845.1"/>
    </source>
</evidence>
<evidence type="ECO:0000313" key="2">
    <source>
        <dbReference type="Proteomes" id="UP001642484"/>
    </source>
</evidence>
<sequence length="131" mass="14595">MALSANGWRKEPESLCGRISQTEAQALRLQEELSTILRGLAVLKEQVKNADELAGEVETEKLRLEVDDVLRRQGTILEEMVKSAESFPRRWAQLELNTSQRKSLMLSIKASSRCARGLRTGGSRARGPKSS</sequence>
<proteinExistence type="predicted"/>
<keyword evidence="2" id="KW-1185">Reference proteome</keyword>
<gene>
    <name evidence="1" type="ORF">CCMP2556_LOCUS46403</name>
</gene>
<comment type="caution">
    <text evidence="1">The sequence shown here is derived from an EMBL/GenBank/DDBJ whole genome shotgun (WGS) entry which is preliminary data.</text>
</comment>
<name>A0ABP0RB88_9DINO</name>
<organism evidence="1 2">
    <name type="scientific">Durusdinium trenchii</name>
    <dbReference type="NCBI Taxonomy" id="1381693"/>
    <lineage>
        <taxon>Eukaryota</taxon>
        <taxon>Sar</taxon>
        <taxon>Alveolata</taxon>
        <taxon>Dinophyceae</taxon>
        <taxon>Suessiales</taxon>
        <taxon>Symbiodiniaceae</taxon>
        <taxon>Durusdinium</taxon>
    </lineage>
</organism>